<dbReference type="AlphaFoldDB" id="A0A816YQ90"/>
<organism evidence="2 3">
    <name type="scientific">Rotaria magnacalcarata</name>
    <dbReference type="NCBI Taxonomy" id="392030"/>
    <lineage>
        <taxon>Eukaryota</taxon>
        <taxon>Metazoa</taxon>
        <taxon>Spiralia</taxon>
        <taxon>Gnathifera</taxon>
        <taxon>Rotifera</taxon>
        <taxon>Eurotatoria</taxon>
        <taxon>Bdelloidea</taxon>
        <taxon>Philodinida</taxon>
        <taxon>Philodinidae</taxon>
        <taxon>Rotaria</taxon>
    </lineage>
</organism>
<evidence type="ECO:0000256" key="1">
    <source>
        <dbReference type="SAM" id="Phobius"/>
    </source>
</evidence>
<gene>
    <name evidence="2" type="ORF">XDN619_LOCUS30721</name>
</gene>
<keyword evidence="1" id="KW-1133">Transmembrane helix</keyword>
<reference evidence="2" key="1">
    <citation type="submission" date="2021-02" db="EMBL/GenBank/DDBJ databases">
        <authorList>
            <person name="Nowell W R."/>
        </authorList>
    </citation>
    <scope>NUCLEOTIDE SEQUENCE</scope>
</reference>
<protein>
    <recommendedName>
        <fullName evidence="4">Exostosin GT47 domain-containing protein</fullName>
    </recommendedName>
</protein>
<proteinExistence type="predicted"/>
<dbReference type="Proteomes" id="UP000663887">
    <property type="component" value="Unassembled WGS sequence"/>
</dbReference>
<keyword evidence="1" id="KW-0812">Transmembrane</keyword>
<evidence type="ECO:0008006" key="4">
    <source>
        <dbReference type="Google" id="ProtNLM"/>
    </source>
</evidence>
<sequence>MKKLVASMKKRVYQVHTLKWCYTLIIVLTLTLFIIYFLIIKCTSYTNQPSLDCKSLCPYKSNQTRTHLVFDSKHFIQHYPEFICQSNFRNLADWVYGWPNQFQEYVEVTTTNGQHIAPCLPHGSIIYVSIWSIGVFFNLVYPHLINDFILITGEGDPSSPDMSHLERVDSKIIHWFGQNGMISSSQSKKFTHIPIDFELTQTLEASFRSTQNDSLSLTRIQCYEMVVAIKNVYKQQNNRLLPQIYGDTDEPLNYILPIDMTSRALIQKQNLTRENHLLINFNLGTDGTGLRRHIWMNMCSKKHRLPFVKCLRKTPGVQMKELLNIYSRNRQYLFWLSPRGNGIDCHRTWEALYLDAIPIVWNSSLNSLYEHLPVVIIQNHTEITEKFLQEKLHEISMKKNNQLSQIYRFEKLRMAYWRRLILNKSRHSLTNSHIRTNRCWQARTGTDSFLSSLFS</sequence>
<dbReference type="EMBL" id="CAJNRG010015325">
    <property type="protein sequence ID" value="CAF2163838.1"/>
    <property type="molecule type" value="Genomic_DNA"/>
</dbReference>
<evidence type="ECO:0000313" key="3">
    <source>
        <dbReference type="Proteomes" id="UP000663887"/>
    </source>
</evidence>
<accession>A0A816YQ90</accession>
<feature type="transmembrane region" description="Helical" evidence="1">
    <location>
        <begin position="20"/>
        <end position="39"/>
    </location>
</feature>
<comment type="caution">
    <text evidence="2">The sequence shown here is derived from an EMBL/GenBank/DDBJ whole genome shotgun (WGS) entry which is preliminary data.</text>
</comment>
<keyword evidence="1" id="KW-0472">Membrane</keyword>
<evidence type="ECO:0000313" key="2">
    <source>
        <dbReference type="EMBL" id="CAF2163838.1"/>
    </source>
</evidence>
<name>A0A816YQ90_9BILA</name>